<accession>A0A2C7YRS1</accession>
<evidence type="ECO:0000313" key="11">
    <source>
        <dbReference type="EMBL" id="SBN38440.1"/>
    </source>
</evidence>
<dbReference type="InterPro" id="IPR014001">
    <property type="entry name" value="Helicase_ATP-bd"/>
</dbReference>
<keyword evidence="5" id="KW-0067">ATP-binding</keyword>
<keyword evidence="1" id="KW-0547">Nucleotide-binding</keyword>
<evidence type="ECO:0000256" key="8">
    <source>
        <dbReference type="SAM" id="MobiDB-lite"/>
    </source>
</evidence>
<dbReference type="Pfam" id="PF00271">
    <property type="entry name" value="Helicase_C"/>
    <property type="match status" value="1"/>
</dbReference>
<dbReference type="Gene3D" id="3.40.50.300">
    <property type="entry name" value="P-loop containing nucleotide triphosphate hydrolases"/>
    <property type="match status" value="2"/>
</dbReference>
<feature type="region of interest" description="Disordered" evidence="8">
    <location>
        <begin position="1"/>
        <end position="22"/>
    </location>
</feature>
<evidence type="ECO:0000256" key="7">
    <source>
        <dbReference type="ARBA" id="ARBA00023204"/>
    </source>
</evidence>
<gene>
    <name evidence="11" type="ORF">PFR_JS10_797</name>
    <name evidence="12" type="ORF">PFR_JS23_820</name>
</gene>
<dbReference type="InterPro" id="IPR012340">
    <property type="entry name" value="NA-bd_OB-fold"/>
</dbReference>
<evidence type="ECO:0000259" key="10">
    <source>
        <dbReference type="PROSITE" id="PS51194"/>
    </source>
</evidence>
<evidence type="ECO:0000313" key="13">
    <source>
        <dbReference type="Proteomes" id="UP000250080"/>
    </source>
</evidence>
<reference evidence="11" key="1">
    <citation type="submission" date="2016-05" db="EMBL/GenBank/DDBJ databases">
        <authorList>
            <person name="Lavstsen T."/>
            <person name="Jespersen J.S."/>
        </authorList>
    </citation>
    <scope>NUCLEOTIDE SEQUENCE</scope>
    <source>
        <strain evidence="11">PFRJS10</strain>
    </source>
</reference>
<evidence type="ECO:0000259" key="9">
    <source>
        <dbReference type="PROSITE" id="PS51192"/>
    </source>
</evidence>
<organism evidence="11">
    <name type="scientific">Propionibacterium freudenreichii</name>
    <dbReference type="NCBI Taxonomy" id="1744"/>
    <lineage>
        <taxon>Bacteria</taxon>
        <taxon>Bacillati</taxon>
        <taxon>Actinomycetota</taxon>
        <taxon>Actinomycetes</taxon>
        <taxon>Propionibacteriales</taxon>
        <taxon>Propionibacteriaceae</taxon>
        <taxon>Propionibacterium</taxon>
    </lineage>
</organism>
<dbReference type="InterPro" id="IPR027417">
    <property type="entry name" value="P-loop_NTPase"/>
</dbReference>
<dbReference type="PANTHER" id="PTHR47964">
    <property type="entry name" value="ATP-DEPENDENT DNA HELICASE HOMOLOG RECG, CHLOROPLASTIC"/>
    <property type="match status" value="1"/>
</dbReference>
<dbReference type="Proteomes" id="UP000250080">
    <property type="component" value="Chromosome I"/>
</dbReference>
<dbReference type="InterPro" id="IPR047112">
    <property type="entry name" value="RecG/Mfd"/>
</dbReference>
<dbReference type="InterPro" id="IPR001650">
    <property type="entry name" value="Helicase_C-like"/>
</dbReference>
<keyword evidence="2" id="KW-0227">DNA damage</keyword>
<evidence type="ECO:0000256" key="6">
    <source>
        <dbReference type="ARBA" id="ARBA00023125"/>
    </source>
</evidence>
<dbReference type="Pfam" id="PF17191">
    <property type="entry name" value="RecG_wedge"/>
    <property type="match status" value="1"/>
</dbReference>
<dbReference type="Gene3D" id="2.40.50.140">
    <property type="entry name" value="Nucleic acid-binding proteins"/>
    <property type="match status" value="1"/>
</dbReference>
<dbReference type="SMART" id="SM00487">
    <property type="entry name" value="DEXDc"/>
    <property type="match status" value="1"/>
</dbReference>
<dbReference type="GO" id="GO:0003677">
    <property type="term" value="F:DNA binding"/>
    <property type="evidence" value="ECO:0007669"/>
    <property type="project" value="UniProtKB-KW"/>
</dbReference>
<dbReference type="AlphaFoldDB" id="A0A2C7YRS1"/>
<dbReference type="GO" id="GO:0003678">
    <property type="term" value="F:DNA helicase activity"/>
    <property type="evidence" value="ECO:0007669"/>
    <property type="project" value="TreeGrafter"/>
</dbReference>
<dbReference type="CDD" id="cd04488">
    <property type="entry name" value="RecG_wedge_OBF"/>
    <property type="match status" value="1"/>
</dbReference>
<keyword evidence="6" id="KW-0238">DNA-binding</keyword>
<feature type="domain" description="Helicase ATP-binding" evidence="9">
    <location>
        <begin position="326"/>
        <end position="499"/>
    </location>
</feature>
<name>A0A2C7YRS1_9ACTN</name>
<dbReference type="GO" id="GO:0006281">
    <property type="term" value="P:DNA repair"/>
    <property type="evidence" value="ECO:0007669"/>
    <property type="project" value="UniProtKB-KW"/>
</dbReference>
<feature type="domain" description="Helicase C-terminal" evidence="10">
    <location>
        <begin position="526"/>
        <end position="692"/>
    </location>
</feature>
<dbReference type="Pfam" id="PF00270">
    <property type="entry name" value="DEAD"/>
    <property type="match status" value="1"/>
</dbReference>
<dbReference type="SMART" id="SM00490">
    <property type="entry name" value="HELICc"/>
    <property type="match status" value="1"/>
</dbReference>
<dbReference type="GO" id="GO:0016787">
    <property type="term" value="F:hydrolase activity"/>
    <property type="evidence" value="ECO:0007669"/>
    <property type="project" value="UniProtKB-KW"/>
</dbReference>
<reference evidence="12 13" key="2">
    <citation type="submission" date="2016-09" db="EMBL/GenBank/DDBJ databases">
        <authorList>
            <person name="Laine KS P."/>
        </authorList>
    </citation>
    <scope>NUCLEOTIDE SEQUENCE [LARGE SCALE GENOMIC DNA]</scope>
    <source>
        <strain evidence="12">PFRJS-23</strain>
    </source>
</reference>
<protein>
    <submittedName>
        <fullName evidence="11">ATP-dependent DNA helicase RecG</fullName>
    </submittedName>
</protein>
<dbReference type="SUPFAM" id="SSF50249">
    <property type="entry name" value="Nucleic acid-binding proteins"/>
    <property type="match status" value="1"/>
</dbReference>
<dbReference type="EMBL" id="LT618793">
    <property type="protein sequence ID" value="SCQ77370.1"/>
    <property type="molecule type" value="Genomic_DNA"/>
</dbReference>
<evidence type="ECO:0000256" key="3">
    <source>
        <dbReference type="ARBA" id="ARBA00022801"/>
    </source>
</evidence>
<sequence>MSASSRPAPGHHSRTAASRRVPGRVVSPFRTDTFERLEATLGSVFGSRTAKALSAVGLHTVDDLMHYTPRDYLSGTQRTDLRTLVPDERAAVVAEVASLSSAPFRGDPRRYRLEARLTDGRGFLNLIFFGKKYLVDYWQRQLSMGERGIFVGKIGEFNDQLQMTHPDFVMLDAAGRIVGAADEKRALMAQVVTKSDIIGIYPARATLPTWQIAECMAMGLDMLAGIVDFLPPSLVREEGLVGLWEAFDLVHRPKVPDDVARGLKRLKFDEALGLQLLMAYRRKESSRRRAPVITHRSGGLLDAFDAALPFTLTRGQRAVGDEIAADMSGSVPMARLVQGEVGSGKTVVALRAMLAAVDAGHQAVLLAPTEVLAGQHEGSIRKLLGPLAAAGTLDAPEHATHLVLLTGAVTGAARKQALAAISSGQAGLVVGTHALLSEAVHFSDIGLIVVDEQHRFGVEQRAVLADQGDHHPHQLVLTATPIPRSVAMTVFGDLELSTLSELPQGRAGVQTTAVLTAQHPTWLARVWQRVLEEVHSGRQAFVVCPRVSQTDGGKSAEPVAAAQEVFERLGSHELKGLRLGLLHGRMSGADKESAMAAFAAGQTDVLVTTTVIEVGVDVPNASAMVVLDADRYGVSQLHQLRGRIGRGSFPGICLFVSGVDPRTPAAQRLQQVAQTNDGFAVAELDLEQRREGDVLGAEQAGGRSTLRLLRVLDDADLIGRARDVAAALSTTALEALDPGLQDMVKAAQLNADAAWMERD</sequence>
<dbReference type="EMBL" id="LT576035">
    <property type="protein sequence ID" value="SBN38440.1"/>
    <property type="molecule type" value="Genomic_DNA"/>
</dbReference>
<dbReference type="PANTHER" id="PTHR47964:SF1">
    <property type="entry name" value="ATP-DEPENDENT DNA HELICASE HOMOLOG RECG, CHLOROPLASTIC"/>
    <property type="match status" value="1"/>
</dbReference>
<dbReference type="PROSITE" id="PS51194">
    <property type="entry name" value="HELICASE_CTER"/>
    <property type="match status" value="1"/>
</dbReference>
<keyword evidence="4 11" id="KW-0347">Helicase</keyword>
<dbReference type="PROSITE" id="PS51192">
    <property type="entry name" value="HELICASE_ATP_BIND_1"/>
    <property type="match status" value="1"/>
</dbReference>
<evidence type="ECO:0000313" key="12">
    <source>
        <dbReference type="EMBL" id="SCQ77370.1"/>
    </source>
</evidence>
<proteinExistence type="predicted"/>
<evidence type="ECO:0000256" key="2">
    <source>
        <dbReference type="ARBA" id="ARBA00022763"/>
    </source>
</evidence>
<dbReference type="GO" id="GO:0005524">
    <property type="term" value="F:ATP binding"/>
    <property type="evidence" value="ECO:0007669"/>
    <property type="project" value="UniProtKB-KW"/>
</dbReference>
<dbReference type="CDD" id="cd17992">
    <property type="entry name" value="DEXHc_RecG"/>
    <property type="match status" value="1"/>
</dbReference>
<keyword evidence="7" id="KW-0234">DNA repair</keyword>
<evidence type="ECO:0000256" key="1">
    <source>
        <dbReference type="ARBA" id="ARBA00022741"/>
    </source>
</evidence>
<dbReference type="InterPro" id="IPR011545">
    <property type="entry name" value="DEAD/DEAH_box_helicase_dom"/>
</dbReference>
<keyword evidence="3" id="KW-0378">Hydrolase</keyword>
<evidence type="ECO:0000256" key="4">
    <source>
        <dbReference type="ARBA" id="ARBA00022806"/>
    </source>
</evidence>
<dbReference type="InterPro" id="IPR033454">
    <property type="entry name" value="RecG_wedge"/>
</dbReference>
<dbReference type="SUPFAM" id="SSF52540">
    <property type="entry name" value="P-loop containing nucleoside triphosphate hydrolases"/>
    <property type="match status" value="2"/>
</dbReference>
<evidence type="ECO:0000256" key="5">
    <source>
        <dbReference type="ARBA" id="ARBA00022840"/>
    </source>
</evidence>